<keyword evidence="4 6" id="KW-1133">Transmembrane helix</keyword>
<gene>
    <name evidence="8" type="ORF">A3F23_03175</name>
</gene>
<evidence type="ECO:0000256" key="3">
    <source>
        <dbReference type="ARBA" id="ARBA00022692"/>
    </source>
</evidence>
<sequence length="135" mass="15421">MKFPYAQILRFCSSGAIGVLLGYLILIVLTEEVGVWYLASAIVASIVNYTSNFLFHKYWTFKDRESHEIHRQIGKYAAMVVFLFLLGITLLYILVECLRLWYLFAQLIVTGVVTVISYLISRRIFANEKTAASSP</sequence>
<evidence type="ECO:0000259" key="7">
    <source>
        <dbReference type="Pfam" id="PF04138"/>
    </source>
</evidence>
<feature type="transmembrane region" description="Helical" evidence="6">
    <location>
        <begin position="101"/>
        <end position="120"/>
    </location>
</feature>
<evidence type="ECO:0000313" key="9">
    <source>
        <dbReference type="Proteomes" id="UP000177723"/>
    </source>
</evidence>
<comment type="subcellular location">
    <subcellularLocation>
        <location evidence="1">Membrane</location>
        <topology evidence="1">Multi-pass membrane protein</topology>
    </subcellularLocation>
</comment>
<dbReference type="PANTHER" id="PTHR38459:SF1">
    <property type="entry name" value="PROPHAGE BACTOPRENOL-LINKED GLUCOSE TRANSLOCASE HOMOLOG"/>
    <property type="match status" value="1"/>
</dbReference>
<dbReference type="EMBL" id="MFHT01000027">
    <property type="protein sequence ID" value="OGF77241.1"/>
    <property type="molecule type" value="Genomic_DNA"/>
</dbReference>
<evidence type="ECO:0000256" key="1">
    <source>
        <dbReference type="ARBA" id="ARBA00004141"/>
    </source>
</evidence>
<dbReference type="PANTHER" id="PTHR38459">
    <property type="entry name" value="PROPHAGE BACTOPRENOL-LINKED GLUCOSE TRANSLOCASE HOMOLOG"/>
    <property type="match status" value="1"/>
</dbReference>
<dbReference type="AlphaFoldDB" id="A0A1F5WPP2"/>
<feature type="transmembrane region" description="Helical" evidence="6">
    <location>
        <begin position="7"/>
        <end position="29"/>
    </location>
</feature>
<dbReference type="InterPro" id="IPR051401">
    <property type="entry name" value="GtrA_CellWall_Glycosyl"/>
</dbReference>
<feature type="transmembrane region" description="Helical" evidence="6">
    <location>
        <begin position="76"/>
        <end position="95"/>
    </location>
</feature>
<dbReference type="Proteomes" id="UP000177723">
    <property type="component" value="Unassembled WGS sequence"/>
</dbReference>
<reference evidence="8 9" key="1">
    <citation type="journal article" date="2016" name="Nat. Commun.">
        <title>Thousands of microbial genomes shed light on interconnected biogeochemical processes in an aquifer system.</title>
        <authorList>
            <person name="Anantharaman K."/>
            <person name="Brown C.T."/>
            <person name="Hug L.A."/>
            <person name="Sharon I."/>
            <person name="Castelle C.J."/>
            <person name="Probst A.J."/>
            <person name="Thomas B.C."/>
            <person name="Singh A."/>
            <person name="Wilkins M.J."/>
            <person name="Karaoz U."/>
            <person name="Brodie E.L."/>
            <person name="Williams K.H."/>
            <person name="Hubbard S.S."/>
            <person name="Banfield J.F."/>
        </authorList>
    </citation>
    <scope>NUCLEOTIDE SEQUENCE [LARGE SCALE GENOMIC DNA]</scope>
</reference>
<evidence type="ECO:0000256" key="2">
    <source>
        <dbReference type="ARBA" id="ARBA00009399"/>
    </source>
</evidence>
<evidence type="ECO:0000256" key="5">
    <source>
        <dbReference type="ARBA" id="ARBA00023136"/>
    </source>
</evidence>
<comment type="caution">
    <text evidence="8">The sequence shown here is derived from an EMBL/GenBank/DDBJ whole genome shotgun (WGS) entry which is preliminary data.</text>
</comment>
<accession>A0A1F5WPP2</accession>
<dbReference type="Pfam" id="PF04138">
    <property type="entry name" value="GtrA_DPMS_TM"/>
    <property type="match status" value="1"/>
</dbReference>
<feature type="transmembrane region" description="Helical" evidence="6">
    <location>
        <begin position="35"/>
        <end position="55"/>
    </location>
</feature>
<evidence type="ECO:0000313" key="8">
    <source>
        <dbReference type="EMBL" id="OGF77241.1"/>
    </source>
</evidence>
<comment type="similarity">
    <text evidence="2">Belongs to the GtrA family.</text>
</comment>
<evidence type="ECO:0000256" key="6">
    <source>
        <dbReference type="SAM" id="Phobius"/>
    </source>
</evidence>
<keyword evidence="5 6" id="KW-0472">Membrane</keyword>
<dbReference type="GO" id="GO:0000271">
    <property type="term" value="P:polysaccharide biosynthetic process"/>
    <property type="evidence" value="ECO:0007669"/>
    <property type="project" value="InterPro"/>
</dbReference>
<dbReference type="GO" id="GO:0005886">
    <property type="term" value="C:plasma membrane"/>
    <property type="evidence" value="ECO:0007669"/>
    <property type="project" value="TreeGrafter"/>
</dbReference>
<organism evidence="8 9">
    <name type="scientific">Candidatus Giovannonibacteria bacterium RIFCSPHIGHO2_12_FULL_43_15</name>
    <dbReference type="NCBI Taxonomy" id="1798341"/>
    <lineage>
        <taxon>Bacteria</taxon>
        <taxon>Candidatus Giovannoniibacteriota</taxon>
    </lineage>
</organism>
<evidence type="ECO:0000256" key="4">
    <source>
        <dbReference type="ARBA" id="ARBA00022989"/>
    </source>
</evidence>
<feature type="domain" description="GtrA/DPMS transmembrane" evidence="7">
    <location>
        <begin position="10"/>
        <end position="124"/>
    </location>
</feature>
<protein>
    <recommendedName>
        <fullName evidence="7">GtrA/DPMS transmembrane domain-containing protein</fullName>
    </recommendedName>
</protein>
<keyword evidence="3 6" id="KW-0812">Transmembrane</keyword>
<proteinExistence type="inferred from homology"/>
<name>A0A1F5WPP2_9BACT</name>
<dbReference type="InterPro" id="IPR007267">
    <property type="entry name" value="GtrA_DPMS_TM"/>
</dbReference>